<evidence type="ECO:0000256" key="1">
    <source>
        <dbReference type="ARBA" id="ARBA00004141"/>
    </source>
</evidence>
<dbReference type="GO" id="GO:0006874">
    <property type="term" value="P:intracellular calcium ion homeostasis"/>
    <property type="evidence" value="ECO:0007669"/>
    <property type="project" value="TreeGrafter"/>
</dbReference>
<evidence type="ECO:0000256" key="5">
    <source>
        <dbReference type="SAM" id="Phobius"/>
    </source>
</evidence>
<dbReference type="Gene3D" id="1.20.1420.30">
    <property type="entry name" value="NCX, central ion-binding region"/>
    <property type="match status" value="1"/>
</dbReference>
<dbReference type="PANTHER" id="PTHR10846:SF8">
    <property type="entry name" value="INNER MEMBRANE PROTEIN YRBG"/>
    <property type="match status" value="1"/>
</dbReference>
<evidence type="ECO:0000256" key="3">
    <source>
        <dbReference type="ARBA" id="ARBA00022989"/>
    </source>
</evidence>
<keyword evidence="3 5" id="KW-1133">Transmembrane helix</keyword>
<dbReference type="AlphaFoldDB" id="A0A934MKU7"/>
<evidence type="ECO:0000256" key="4">
    <source>
        <dbReference type="ARBA" id="ARBA00023136"/>
    </source>
</evidence>
<dbReference type="GO" id="GO:0005262">
    <property type="term" value="F:calcium channel activity"/>
    <property type="evidence" value="ECO:0007669"/>
    <property type="project" value="TreeGrafter"/>
</dbReference>
<dbReference type="Pfam" id="PF01699">
    <property type="entry name" value="Na_Ca_ex"/>
    <property type="match status" value="2"/>
</dbReference>
<evidence type="ECO:0000256" key="2">
    <source>
        <dbReference type="ARBA" id="ARBA00022692"/>
    </source>
</evidence>
<organism evidence="7 8">
    <name type="scientific">Devosia sediminis</name>
    <dbReference type="NCBI Taxonomy" id="2798801"/>
    <lineage>
        <taxon>Bacteria</taxon>
        <taxon>Pseudomonadati</taxon>
        <taxon>Pseudomonadota</taxon>
        <taxon>Alphaproteobacteria</taxon>
        <taxon>Hyphomicrobiales</taxon>
        <taxon>Devosiaceae</taxon>
        <taxon>Devosia</taxon>
    </lineage>
</organism>
<dbReference type="GO" id="GO:0005886">
    <property type="term" value="C:plasma membrane"/>
    <property type="evidence" value="ECO:0007669"/>
    <property type="project" value="TreeGrafter"/>
</dbReference>
<protein>
    <recommendedName>
        <fullName evidence="6">Sodium/calcium exchanger membrane region domain-containing protein</fullName>
    </recommendedName>
</protein>
<dbReference type="InterPro" id="IPR004837">
    <property type="entry name" value="NaCa_Exmemb"/>
</dbReference>
<feature type="transmembrane region" description="Helical" evidence="5">
    <location>
        <begin position="310"/>
        <end position="334"/>
    </location>
</feature>
<feature type="transmembrane region" description="Helical" evidence="5">
    <location>
        <begin position="143"/>
        <end position="159"/>
    </location>
</feature>
<feature type="transmembrane region" description="Helical" evidence="5">
    <location>
        <begin position="246"/>
        <end position="272"/>
    </location>
</feature>
<dbReference type="EMBL" id="JAEKMH010000001">
    <property type="protein sequence ID" value="MBJ3783961.1"/>
    <property type="molecule type" value="Genomic_DNA"/>
</dbReference>
<keyword evidence="8" id="KW-1185">Reference proteome</keyword>
<feature type="transmembrane region" description="Helical" evidence="5">
    <location>
        <begin position="6"/>
        <end position="28"/>
    </location>
</feature>
<feature type="transmembrane region" description="Helical" evidence="5">
    <location>
        <begin position="112"/>
        <end position="131"/>
    </location>
</feature>
<dbReference type="InterPro" id="IPR044880">
    <property type="entry name" value="NCX_ion-bd_dom_sf"/>
</dbReference>
<accession>A0A934MKU7</accession>
<dbReference type="InterPro" id="IPR004481">
    <property type="entry name" value="K/Na/Ca-exchanger"/>
</dbReference>
<reference evidence="7" key="1">
    <citation type="submission" date="2020-12" db="EMBL/GenBank/DDBJ databases">
        <title>Devosia sp. MSA67 isolated from Mo River.</title>
        <authorList>
            <person name="Ma F."/>
            <person name="Zi Z."/>
        </authorList>
    </citation>
    <scope>NUCLEOTIDE SEQUENCE</scope>
    <source>
        <strain evidence="7">MSA67</strain>
    </source>
</reference>
<feature type="transmembrane region" description="Helical" evidence="5">
    <location>
        <begin position="185"/>
        <end position="202"/>
    </location>
</feature>
<proteinExistence type="predicted"/>
<keyword evidence="4 5" id="KW-0472">Membrane</keyword>
<dbReference type="Proteomes" id="UP000602124">
    <property type="component" value="Unassembled WGS sequence"/>
</dbReference>
<dbReference type="GO" id="GO:0008273">
    <property type="term" value="F:calcium, potassium:sodium antiporter activity"/>
    <property type="evidence" value="ECO:0007669"/>
    <property type="project" value="TreeGrafter"/>
</dbReference>
<feature type="transmembrane region" description="Helical" evidence="5">
    <location>
        <begin position="73"/>
        <end position="92"/>
    </location>
</feature>
<feature type="transmembrane region" description="Helical" evidence="5">
    <location>
        <begin position="284"/>
        <end position="303"/>
    </location>
</feature>
<feature type="domain" description="Sodium/calcium exchanger membrane region" evidence="6">
    <location>
        <begin position="9"/>
        <end position="157"/>
    </location>
</feature>
<gene>
    <name evidence="7" type="ORF">JEQ47_04430</name>
</gene>
<dbReference type="RefSeq" id="WP_198875170.1">
    <property type="nucleotide sequence ID" value="NZ_JAEKMH010000001.1"/>
</dbReference>
<comment type="caution">
    <text evidence="7">The sequence shown here is derived from an EMBL/GenBank/DDBJ whole genome shotgun (WGS) entry which is preliminary data.</text>
</comment>
<comment type="subcellular location">
    <subcellularLocation>
        <location evidence="1">Membrane</location>
        <topology evidence="1">Multi-pass membrane protein</topology>
    </subcellularLocation>
</comment>
<feature type="domain" description="Sodium/calcium exchanger membrane region" evidence="6">
    <location>
        <begin position="185"/>
        <end position="329"/>
    </location>
</feature>
<keyword evidence="2 5" id="KW-0812">Transmembrane</keyword>
<name>A0A934MKU7_9HYPH</name>
<evidence type="ECO:0000313" key="8">
    <source>
        <dbReference type="Proteomes" id="UP000602124"/>
    </source>
</evidence>
<feature type="transmembrane region" description="Helical" evidence="5">
    <location>
        <begin position="214"/>
        <end position="234"/>
    </location>
</feature>
<dbReference type="PANTHER" id="PTHR10846">
    <property type="entry name" value="SODIUM/POTASSIUM/CALCIUM EXCHANGER"/>
    <property type="match status" value="1"/>
</dbReference>
<feature type="transmembrane region" description="Helical" evidence="5">
    <location>
        <begin position="40"/>
        <end position="61"/>
    </location>
</feature>
<sequence>MFDFPLPIAVLVFVVSAAVIWVAGVKLVDATDAIDQRFGLGQALGGAILLAIVTNLPEVAITVSASLAGNLDVIVGNILGGIAIQTVLLAVFDLAAREKRPLSTLAGNKANLVQANFVVMILATCVMSTQLDPDRSAGHLSPGPIMLLLLWLACLVLIARTERESPRTATTAPAPEREQGTKRPMLVFALAAIATLVAGVILERSGDAIADELGMDGVLFGATFLAAATALPELSTGLRAIARRRYAMAVSDIIGGNAFLPVLFLLAALISGQAALPGAEPADIYLAALAMVLTAVVTIGAVLKPQNKRFGVGADSLALVGFYALGMVGLTLVATP</sequence>
<evidence type="ECO:0000313" key="7">
    <source>
        <dbReference type="EMBL" id="MBJ3783961.1"/>
    </source>
</evidence>
<evidence type="ECO:0000259" key="6">
    <source>
        <dbReference type="Pfam" id="PF01699"/>
    </source>
</evidence>